<dbReference type="EMBL" id="QXWK01000014">
    <property type="protein sequence ID" value="NBH61654.1"/>
    <property type="molecule type" value="Genomic_DNA"/>
</dbReference>
<organism evidence="1 2">
    <name type="scientific">Anaerotruncus colihominis</name>
    <dbReference type="NCBI Taxonomy" id="169435"/>
    <lineage>
        <taxon>Bacteria</taxon>
        <taxon>Bacillati</taxon>
        <taxon>Bacillota</taxon>
        <taxon>Clostridia</taxon>
        <taxon>Eubacteriales</taxon>
        <taxon>Oscillospiraceae</taxon>
        <taxon>Anaerotruncus</taxon>
    </lineage>
</organism>
<dbReference type="Proteomes" id="UP000446866">
    <property type="component" value="Unassembled WGS sequence"/>
</dbReference>
<evidence type="ECO:0000313" key="1">
    <source>
        <dbReference type="EMBL" id="NBH61654.1"/>
    </source>
</evidence>
<proteinExistence type="predicted"/>
<sequence length="99" mass="11301">MANSSQVYKIDFIITLLNVTTSGIANCFIKTDHDTIHYEITLVRKPKDCPFCGGLMIEHGHKVKIINHPALRNTSGVIVYRADRYLCKDCKRTSFQEKD</sequence>
<evidence type="ECO:0000313" key="2">
    <source>
        <dbReference type="Proteomes" id="UP000446866"/>
    </source>
</evidence>
<accession>A0A845QJM5</accession>
<protein>
    <recommendedName>
        <fullName evidence="3">Transposase and inactivated derivatives</fullName>
    </recommendedName>
</protein>
<name>A0A845QJM5_9FIRM</name>
<reference evidence="1 2" key="1">
    <citation type="submission" date="2018-08" db="EMBL/GenBank/DDBJ databases">
        <title>Murine metabolic-syndrome-specific gut microbial biobank.</title>
        <authorList>
            <person name="Liu C."/>
        </authorList>
    </citation>
    <scope>NUCLEOTIDE SEQUENCE [LARGE SCALE GENOMIC DNA]</scope>
    <source>
        <strain evidence="1 2">28</strain>
    </source>
</reference>
<dbReference type="RefSeq" id="WP_160201940.1">
    <property type="nucleotide sequence ID" value="NZ_QXWK01000014.1"/>
</dbReference>
<comment type="caution">
    <text evidence="1">The sequence shown here is derived from an EMBL/GenBank/DDBJ whole genome shotgun (WGS) entry which is preliminary data.</text>
</comment>
<keyword evidence="2" id="KW-1185">Reference proteome</keyword>
<evidence type="ECO:0008006" key="3">
    <source>
        <dbReference type="Google" id="ProtNLM"/>
    </source>
</evidence>
<gene>
    <name evidence="1" type="ORF">D0435_08320</name>
</gene>
<dbReference type="AlphaFoldDB" id="A0A845QJM5"/>